<evidence type="ECO:0000313" key="1">
    <source>
        <dbReference type="EMBL" id="KAG9224668.1"/>
    </source>
</evidence>
<gene>
    <name evidence="1" type="ORF">CCMSSC00406_0002181</name>
</gene>
<accession>A0ACB7J5N1</accession>
<name>A0ACB7J5N1_PLECO</name>
<organism evidence="1 2">
    <name type="scientific">Pleurotus cornucopiae</name>
    <name type="common">Cornucopia mushroom</name>
    <dbReference type="NCBI Taxonomy" id="5321"/>
    <lineage>
        <taxon>Eukaryota</taxon>
        <taxon>Fungi</taxon>
        <taxon>Dikarya</taxon>
        <taxon>Basidiomycota</taxon>
        <taxon>Agaricomycotina</taxon>
        <taxon>Agaricomycetes</taxon>
        <taxon>Agaricomycetidae</taxon>
        <taxon>Agaricales</taxon>
        <taxon>Pleurotineae</taxon>
        <taxon>Pleurotaceae</taxon>
        <taxon>Pleurotus</taxon>
    </lineage>
</organism>
<evidence type="ECO:0000313" key="2">
    <source>
        <dbReference type="Proteomes" id="UP000824881"/>
    </source>
</evidence>
<dbReference type="Proteomes" id="UP000824881">
    <property type="component" value="Unassembled WGS sequence"/>
</dbReference>
<sequence>MMLLSMYVVLAISALSAYGAGTSFVLVGDSTTANGTTPNSGGWGNGFCASLVEGTACINTAHNGATTGSFVADGFWDISLSFIRSEVAKQRRTLVTIQFGHNDQKIAPPESMGANMTVMVDTIRSLGAEPVLVTSLTRRSFNSDGTISDQLGPWADETILISQQKQTHLLDLHAKSIEYVEAIGPDAAHRLNRLPDDNTRVYYFSAASSAHDSRKLLADLNVNGTIVFGRMVADLMAASFAGQLPIVPNPPLTFNITNGIPSF</sequence>
<proteinExistence type="predicted"/>
<dbReference type="EMBL" id="WQMT02000003">
    <property type="protein sequence ID" value="KAG9224668.1"/>
    <property type="molecule type" value="Genomic_DNA"/>
</dbReference>
<protein>
    <submittedName>
        <fullName evidence="1">Uncharacterized protein</fullName>
    </submittedName>
</protein>
<keyword evidence="2" id="KW-1185">Reference proteome</keyword>
<comment type="caution">
    <text evidence="1">The sequence shown here is derived from an EMBL/GenBank/DDBJ whole genome shotgun (WGS) entry which is preliminary data.</text>
</comment>
<reference evidence="1 2" key="1">
    <citation type="journal article" date="2021" name="Appl. Environ. Microbiol.">
        <title>Genetic linkage and physical mapping for an oyster mushroom Pleurotus cornucopiae and QTL analysis for the trait cap color.</title>
        <authorList>
            <person name="Zhang Y."/>
            <person name="Gao W."/>
            <person name="Sonnenberg A."/>
            <person name="Chen Q."/>
            <person name="Zhang J."/>
            <person name="Huang C."/>
        </authorList>
    </citation>
    <scope>NUCLEOTIDE SEQUENCE [LARGE SCALE GENOMIC DNA]</scope>
    <source>
        <strain evidence="1">CCMSSC00406</strain>
    </source>
</reference>